<feature type="compositionally biased region" description="Basic and acidic residues" evidence="1">
    <location>
        <begin position="89"/>
        <end position="104"/>
    </location>
</feature>
<protein>
    <submittedName>
        <fullName evidence="2">Uncharacterized protein</fullName>
    </submittedName>
</protein>
<name>A0A919US11_9ACTN</name>
<feature type="region of interest" description="Disordered" evidence="1">
    <location>
        <begin position="43"/>
        <end position="104"/>
    </location>
</feature>
<feature type="compositionally biased region" description="Basic residues" evidence="1">
    <location>
        <begin position="64"/>
        <end position="74"/>
    </location>
</feature>
<sequence>MADGRRGSAIGWGGQPFCFPVQGLDEDEFQMEFGVDEAVQDVHSGLPDNHDAPSVTQVHTFHPQNRKRFKRGERRTRSGETGQPGRVEPGGEKPLQRLWREMSR</sequence>
<proteinExistence type="predicted"/>
<feature type="compositionally biased region" description="Polar residues" evidence="1">
    <location>
        <begin position="54"/>
        <end position="63"/>
    </location>
</feature>
<accession>A0A919US11</accession>
<dbReference type="EMBL" id="BOOA01000072">
    <property type="protein sequence ID" value="GIH28113.1"/>
    <property type="molecule type" value="Genomic_DNA"/>
</dbReference>
<comment type="caution">
    <text evidence="2">The sequence shown here is derived from an EMBL/GenBank/DDBJ whole genome shotgun (WGS) entry which is preliminary data.</text>
</comment>
<dbReference type="Proteomes" id="UP000640052">
    <property type="component" value="Unassembled WGS sequence"/>
</dbReference>
<evidence type="ECO:0000256" key="1">
    <source>
        <dbReference type="SAM" id="MobiDB-lite"/>
    </source>
</evidence>
<organism evidence="2 3">
    <name type="scientific">Acrocarpospora phusangensis</name>
    <dbReference type="NCBI Taxonomy" id="1070424"/>
    <lineage>
        <taxon>Bacteria</taxon>
        <taxon>Bacillati</taxon>
        <taxon>Actinomycetota</taxon>
        <taxon>Actinomycetes</taxon>
        <taxon>Streptosporangiales</taxon>
        <taxon>Streptosporangiaceae</taxon>
        <taxon>Acrocarpospora</taxon>
    </lineage>
</organism>
<gene>
    <name evidence="2" type="ORF">Aph01nite_64230</name>
</gene>
<dbReference type="AlphaFoldDB" id="A0A919US11"/>
<reference evidence="2" key="1">
    <citation type="submission" date="2021-01" db="EMBL/GenBank/DDBJ databases">
        <title>Whole genome shotgun sequence of Acrocarpospora phusangensis NBRC 108782.</title>
        <authorList>
            <person name="Komaki H."/>
            <person name="Tamura T."/>
        </authorList>
    </citation>
    <scope>NUCLEOTIDE SEQUENCE</scope>
    <source>
        <strain evidence="2">NBRC 108782</strain>
    </source>
</reference>
<keyword evidence="3" id="KW-1185">Reference proteome</keyword>
<evidence type="ECO:0000313" key="2">
    <source>
        <dbReference type="EMBL" id="GIH28113.1"/>
    </source>
</evidence>
<evidence type="ECO:0000313" key="3">
    <source>
        <dbReference type="Proteomes" id="UP000640052"/>
    </source>
</evidence>